<dbReference type="AlphaFoldDB" id="A0A913XF83"/>
<dbReference type="GeneID" id="110241947"/>
<comment type="subcellular location">
    <subcellularLocation>
        <location evidence="3">Cytoplasm</location>
    </subcellularLocation>
    <subcellularLocation>
        <location evidence="2">Mitochondrion matrix</location>
    </subcellularLocation>
    <subcellularLocation>
        <location evidence="1">Mitochondrion outer membrane</location>
    </subcellularLocation>
</comment>
<evidence type="ECO:0000256" key="1">
    <source>
        <dbReference type="ARBA" id="ARBA00004294"/>
    </source>
</evidence>
<evidence type="ECO:0000256" key="10">
    <source>
        <dbReference type="ARBA" id="ARBA00023128"/>
    </source>
</evidence>
<keyword evidence="16" id="KW-1185">Reference proteome</keyword>
<dbReference type="GO" id="GO:0008289">
    <property type="term" value="F:lipid binding"/>
    <property type="evidence" value="ECO:0007669"/>
    <property type="project" value="UniProtKB-KW"/>
</dbReference>
<dbReference type="Proteomes" id="UP000887567">
    <property type="component" value="Unplaced"/>
</dbReference>
<dbReference type="InterPro" id="IPR026169">
    <property type="entry name" value="MIEAP"/>
</dbReference>
<dbReference type="GO" id="GO:0005741">
    <property type="term" value="C:mitochondrial outer membrane"/>
    <property type="evidence" value="ECO:0007669"/>
    <property type="project" value="UniProtKB-SubCell"/>
</dbReference>
<keyword evidence="8 13" id="KW-0175">Coiled coil</keyword>
<protein>
    <recommendedName>
        <fullName evidence="5">Mitochondria-eating protein</fullName>
    </recommendedName>
    <alternativeName>
        <fullName evidence="12">Spermatogenesis-associated protein 18</fullName>
    </alternativeName>
</protein>
<dbReference type="GO" id="GO:0005759">
    <property type="term" value="C:mitochondrial matrix"/>
    <property type="evidence" value="ECO:0007669"/>
    <property type="project" value="UniProtKB-SubCell"/>
</dbReference>
<evidence type="ECO:0000256" key="8">
    <source>
        <dbReference type="ARBA" id="ARBA00023054"/>
    </source>
</evidence>
<keyword evidence="6" id="KW-0963">Cytoplasm</keyword>
<feature type="coiled-coil region" evidence="13">
    <location>
        <begin position="98"/>
        <end position="198"/>
    </location>
</feature>
<organism evidence="15 16">
    <name type="scientific">Exaiptasia diaphana</name>
    <name type="common">Tropical sea anemone</name>
    <name type="synonym">Aiptasia pulchella</name>
    <dbReference type="NCBI Taxonomy" id="2652724"/>
    <lineage>
        <taxon>Eukaryota</taxon>
        <taxon>Metazoa</taxon>
        <taxon>Cnidaria</taxon>
        <taxon>Anthozoa</taxon>
        <taxon>Hexacorallia</taxon>
        <taxon>Actiniaria</taxon>
        <taxon>Aiptasiidae</taxon>
        <taxon>Exaiptasia</taxon>
    </lineage>
</organism>
<sequence>MSSASFLGFLSNLIANGDLKLLHERLITLFDESYRYTCEETTAVCCEILQDNARVQAKLFRLLNLCSEEGGLYGGIEPLKKKLLPWLASAGSFGKSDSEDVKNVRERYERTVVMLEEDLKSAQREVAELRLKLTDSEDEIKRLTMKIADKAKNDLMYSQLEKKLTSTSLDLAAKEKEMKVVKEESDQLKLENSNLHSRLQKQLILDAQPEPLRIVTKPFLNSTPRPPHERAVKLIERFAELYGSDRLELMDGLRGLGERDTNERLVFCIVEECFMVCKAEQRRMRKKVQQALQPTNGTVMDQQQTDDIIDSYMARNTDNYDVETLIPEVIKCLHRNPTINQNIPYNEKIIVPFLRQCLQVIWSLVSLKPQIEIAIALDGDTINETRYRRAYNSEFSATVVHHFVWPALMREGKVVAKGEVVTRRIKATKVRKEYHGSSRPQSAEIPSNSFASSYDLGIASMSSSWSESSAYKRFTP</sequence>
<dbReference type="InterPro" id="IPR031981">
    <property type="entry name" value="MIEAP_C"/>
</dbReference>
<dbReference type="RefSeq" id="XP_020903529.1">
    <property type="nucleotide sequence ID" value="XM_021047870.2"/>
</dbReference>
<keyword evidence="7" id="KW-1000">Mitochondrion outer membrane</keyword>
<evidence type="ECO:0000256" key="3">
    <source>
        <dbReference type="ARBA" id="ARBA00004496"/>
    </source>
</evidence>
<evidence type="ECO:0000256" key="11">
    <source>
        <dbReference type="ARBA" id="ARBA00023136"/>
    </source>
</evidence>
<evidence type="ECO:0000256" key="13">
    <source>
        <dbReference type="SAM" id="Coils"/>
    </source>
</evidence>
<feature type="domain" description="Mitochondria-eating protein C-terminal" evidence="14">
    <location>
        <begin position="232"/>
        <end position="422"/>
    </location>
</feature>
<dbReference type="GO" id="GO:0035695">
    <property type="term" value="P:mitophagy by internal vacuole formation"/>
    <property type="evidence" value="ECO:0007669"/>
    <property type="project" value="TreeGrafter"/>
</dbReference>
<accession>A0A913XF83</accession>
<name>A0A913XF83_EXADI</name>
<dbReference type="PANTHER" id="PTHR21771:SF0">
    <property type="entry name" value="MITOCHONDRIA-EATING PROTEIN"/>
    <property type="match status" value="1"/>
</dbReference>
<evidence type="ECO:0000256" key="9">
    <source>
        <dbReference type="ARBA" id="ARBA00023121"/>
    </source>
</evidence>
<keyword evidence="9" id="KW-0446">Lipid-binding</keyword>
<evidence type="ECO:0000313" key="15">
    <source>
        <dbReference type="EnsemblMetazoa" id="XP_020903529.1"/>
    </source>
</evidence>
<dbReference type="PANTHER" id="PTHR21771">
    <property type="entry name" value="MITOCHONDRIA-EATING PROTEIN-RELATED"/>
    <property type="match status" value="1"/>
</dbReference>
<evidence type="ECO:0000256" key="6">
    <source>
        <dbReference type="ARBA" id="ARBA00022490"/>
    </source>
</evidence>
<dbReference type="Pfam" id="PF16026">
    <property type="entry name" value="MIEAP"/>
    <property type="match status" value="1"/>
</dbReference>
<dbReference type="OMA" id="ISCDKNL"/>
<comment type="similarity">
    <text evidence="4">Belongs to the MIEAP family.</text>
</comment>
<keyword evidence="11" id="KW-0472">Membrane</keyword>
<evidence type="ECO:0000256" key="2">
    <source>
        <dbReference type="ARBA" id="ARBA00004305"/>
    </source>
</evidence>
<evidence type="ECO:0000256" key="5">
    <source>
        <dbReference type="ARBA" id="ARBA00019863"/>
    </source>
</evidence>
<evidence type="ECO:0000256" key="7">
    <source>
        <dbReference type="ARBA" id="ARBA00022787"/>
    </source>
</evidence>
<evidence type="ECO:0000256" key="4">
    <source>
        <dbReference type="ARBA" id="ARBA00008233"/>
    </source>
</evidence>
<evidence type="ECO:0000256" key="12">
    <source>
        <dbReference type="ARBA" id="ARBA00032687"/>
    </source>
</evidence>
<evidence type="ECO:0000259" key="14">
    <source>
        <dbReference type="Pfam" id="PF16026"/>
    </source>
</evidence>
<evidence type="ECO:0000313" key="16">
    <source>
        <dbReference type="Proteomes" id="UP000887567"/>
    </source>
</evidence>
<reference evidence="15" key="1">
    <citation type="submission" date="2022-11" db="UniProtKB">
        <authorList>
            <consortium name="EnsemblMetazoa"/>
        </authorList>
    </citation>
    <scope>IDENTIFICATION</scope>
</reference>
<proteinExistence type="inferred from homology"/>
<dbReference type="GO" id="GO:0035694">
    <property type="term" value="P:mitochondrial protein catabolic process"/>
    <property type="evidence" value="ECO:0007669"/>
    <property type="project" value="InterPro"/>
</dbReference>
<dbReference type="EnsemblMetazoa" id="XM_021047870.2">
    <property type="protein sequence ID" value="XP_020903529.1"/>
    <property type="gene ID" value="LOC110241947"/>
</dbReference>
<dbReference type="OrthoDB" id="5966837at2759"/>
<dbReference type="KEGG" id="epa:110241947"/>
<keyword evidence="10" id="KW-0496">Mitochondrion</keyword>